<evidence type="ECO:0000313" key="3">
    <source>
        <dbReference type="Proteomes" id="UP000887574"/>
    </source>
</evidence>
<dbReference type="SUPFAM" id="SSF48371">
    <property type="entry name" value="ARM repeat"/>
    <property type="match status" value="1"/>
</dbReference>
<dbReference type="SUPFAM" id="SSF51161">
    <property type="entry name" value="Trimeric LpxA-like enzymes"/>
    <property type="match status" value="1"/>
</dbReference>
<dbReference type="PROSITE" id="PS51363">
    <property type="entry name" value="W2"/>
    <property type="match status" value="1"/>
</dbReference>
<keyword evidence="3" id="KW-1185">Reference proteome</keyword>
<accession>A0A915D7I2</accession>
<evidence type="ECO:0000256" key="1">
    <source>
        <dbReference type="ARBA" id="ARBA00022490"/>
    </source>
</evidence>
<dbReference type="Proteomes" id="UP000887574">
    <property type="component" value="Unplaced"/>
</dbReference>
<dbReference type="Gene3D" id="1.25.40.180">
    <property type="match status" value="1"/>
</dbReference>
<dbReference type="InterPro" id="IPR011004">
    <property type="entry name" value="Trimer_LpxA-like_sf"/>
</dbReference>
<dbReference type="GO" id="GO:0003743">
    <property type="term" value="F:translation initiation factor activity"/>
    <property type="evidence" value="ECO:0007669"/>
    <property type="project" value="TreeGrafter"/>
</dbReference>
<dbReference type="Pfam" id="PF02020">
    <property type="entry name" value="W2"/>
    <property type="match status" value="1"/>
</dbReference>
<evidence type="ECO:0000259" key="2">
    <source>
        <dbReference type="PROSITE" id="PS51363"/>
    </source>
</evidence>
<protein>
    <submittedName>
        <fullName evidence="4">W2 domain-containing protein</fullName>
    </submittedName>
</protein>
<dbReference type="PANTHER" id="PTHR45887">
    <property type="entry name" value="TRANSLATION INITIATION FACTOR EIF-2B SUBUNIT EPSILON"/>
    <property type="match status" value="1"/>
</dbReference>
<dbReference type="InterPro" id="IPR016024">
    <property type="entry name" value="ARM-type_fold"/>
</dbReference>
<keyword evidence="1" id="KW-0963">Cytoplasm</keyword>
<dbReference type="Pfam" id="PF25084">
    <property type="entry name" value="LbH_EIF2B"/>
    <property type="match status" value="1"/>
</dbReference>
<dbReference type="Gene3D" id="2.160.10.10">
    <property type="entry name" value="Hexapeptide repeat proteins"/>
    <property type="match status" value="1"/>
</dbReference>
<dbReference type="GO" id="GO:0005085">
    <property type="term" value="F:guanyl-nucleotide exchange factor activity"/>
    <property type="evidence" value="ECO:0007669"/>
    <property type="project" value="InterPro"/>
</dbReference>
<dbReference type="InterPro" id="IPR051956">
    <property type="entry name" value="eIF2B_epsilon"/>
</dbReference>
<dbReference type="InterPro" id="IPR003307">
    <property type="entry name" value="W2_domain"/>
</dbReference>
<dbReference type="GO" id="GO:0031369">
    <property type="term" value="F:translation initiation factor binding"/>
    <property type="evidence" value="ECO:0007669"/>
    <property type="project" value="InterPro"/>
</dbReference>
<dbReference type="InterPro" id="IPR044123">
    <property type="entry name" value="W2_eIF2B_epsilon"/>
</dbReference>
<name>A0A915D7I2_9BILA</name>
<evidence type="ECO:0000313" key="4">
    <source>
        <dbReference type="WBParaSite" id="jg16362"/>
    </source>
</evidence>
<dbReference type="GO" id="GO:0005851">
    <property type="term" value="C:eukaryotic translation initiation factor 2B complex"/>
    <property type="evidence" value="ECO:0007669"/>
    <property type="project" value="TreeGrafter"/>
</dbReference>
<proteinExistence type="predicted"/>
<feature type="domain" description="W2" evidence="2">
    <location>
        <begin position="420"/>
        <end position="587"/>
    </location>
</feature>
<dbReference type="WBParaSite" id="jg16362">
    <property type="protein sequence ID" value="jg16362"/>
    <property type="gene ID" value="jg16362"/>
</dbReference>
<dbReference type="AlphaFoldDB" id="A0A915D7I2"/>
<dbReference type="CDD" id="cd11558">
    <property type="entry name" value="W2_eIF2B_epsilon"/>
    <property type="match status" value="1"/>
</dbReference>
<dbReference type="PANTHER" id="PTHR45887:SF1">
    <property type="entry name" value="TRANSLATION INITIATION FACTOR EIF-2B SUBUNIT EPSILON"/>
    <property type="match status" value="1"/>
</dbReference>
<reference evidence="4" key="1">
    <citation type="submission" date="2022-11" db="UniProtKB">
        <authorList>
            <consortium name="WormBaseParasite"/>
        </authorList>
    </citation>
    <scope>IDENTIFICATION</scope>
</reference>
<sequence>MSLEEEICESVMERWFAQFHGKLKVMTFQNCFNVNDILREVATRRLLQHDFILIDNVATFCSSNLANQLPAFKSRLRQNKNNVLTLLYSPVQSRECSVIGVQSFTNKLVVYNSYEENRSQINISKNLFITDTVFHSDVSPCGIAICALEFADHFVGNYDFQTFDGIIHDIITNEEFLMQNIHVEIITDMTAFSANDYPSLLKAHSLLIKKKAYPLTFDNILPYFKDFDRLECKKNDVYIPAGDSAPSTAKDSVFGKGSDVDKTASIDLSSFGINAKIGEGTKVTSSICGDSVKIGNKCVIDGSILQNNVCIGDGVQVSKNCIIGSNVVIPSGSVLESGSISQTTPPPTRFQKDHSENENNWYFTSEQTNGYYIWRLCKRARRPLGHRDSISSTASSISKNLAELNHDDLNDSETVDVIYQGNNSVFLSEVKETMLSILRLENFASKEQVEKMKLEINASKLAYNVAPDDLSKNIFLAFIDMSADIRHSFKKISELFKQWNVLWLNYYKRDSSKTQFLHAIEEYAAKDEQFFKIVPKFLQFLFNDEDFLPEEVIVEWYENLPNTSSLTSSLKPLIDWIQEEEGDSSEDED</sequence>
<dbReference type="SMART" id="SM00515">
    <property type="entry name" value="eIF5C"/>
    <property type="match status" value="1"/>
</dbReference>
<organism evidence="3 4">
    <name type="scientific">Ditylenchus dipsaci</name>
    <dbReference type="NCBI Taxonomy" id="166011"/>
    <lineage>
        <taxon>Eukaryota</taxon>
        <taxon>Metazoa</taxon>
        <taxon>Ecdysozoa</taxon>
        <taxon>Nematoda</taxon>
        <taxon>Chromadorea</taxon>
        <taxon>Rhabditida</taxon>
        <taxon>Tylenchina</taxon>
        <taxon>Tylenchomorpha</taxon>
        <taxon>Sphaerularioidea</taxon>
        <taxon>Anguinidae</taxon>
        <taxon>Anguininae</taxon>
        <taxon>Ditylenchus</taxon>
    </lineage>
</organism>
<dbReference type="InterPro" id="IPR056764">
    <property type="entry name" value="LbH_EIF2B3/5"/>
</dbReference>